<organism evidence="3 4">
    <name type="scientific">Cardiosporidium cionae</name>
    <dbReference type="NCBI Taxonomy" id="476202"/>
    <lineage>
        <taxon>Eukaryota</taxon>
        <taxon>Sar</taxon>
        <taxon>Alveolata</taxon>
        <taxon>Apicomplexa</taxon>
        <taxon>Aconoidasida</taxon>
        <taxon>Nephromycida</taxon>
        <taxon>Cardiosporidium</taxon>
    </lineage>
</organism>
<sequence>MNPENAHILQDHFLPITFSLTSATYPSQKEKFVRQILQLDLKFPDLFFLSKWIGETLLLQEGKNLPLYVIRPCMIGCAYVDFSTAWMADEKPTFSSLLMTGCLLDEFFMASEYHYLINMIPVECVVDAMLLGALHGARHPLLNIHSCQPSRWNPCRWNEVVHCLREFRRAAVSLLPLKDSLEKTMWHKLIKEGYGFSQYATYSSQSSPTSVSTRAPRLQDGLLHVFQLLRPLISRRFQKSPCFYVDIPEVMSIATMPPSGWHFKRWIGVDLQWAINMPIISSPSPHSINHQALLNKMLTDARNQLYFFSTAYTPTGLRFLAWFFRKVFKSLFDHIFVDVMAISKLQELIKRHDVPLLLLPTHRSYMDFLLLSYVCFAFHLRPPCIVADELFMRLPFVSFFLKRGGAFFIQRNMHSADSSLYKELFKSYFKHLLPHHGMVEFFIEGTRTRSGL</sequence>
<dbReference type="Proteomes" id="UP000823046">
    <property type="component" value="Unassembled WGS sequence"/>
</dbReference>
<dbReference type="InterPro" id="IPR002123">
    <property type="entry name" value="Plipid/glycerol_acylTrfase"/>
</dbReference>
<dbReference type="InterPro" id="IPR022284">
    <property type="entry name" value="GPAT/DHAPAT"/>
</dbReference>
<reference evidence="3 4" key="1">
    <citation type="journal article" date="2020" name="bioRxiv">
        <title>Metabolic contributions of an alphaproteobacterial endosymbiont in the apicomplexan Cardiosporidium cionae.</title>
        <authorList>
            <person name="Hunter E.S."/>
            <person name="Paight C.J."/>
            <person name="Lane C.E."/>
        </authorList>
    </citation>
    <scope>NUCLEOTIDE SEQUENCE [LARGE SCALE GENOMIC DNA]</scope>
    <source>
        <strain evidence="3">ESH_2018</strain>
    </source>
</reference>
<dbReference type="EMBL" id="JADAQX010000737">
    <property type="protein sequence ID" value="KAF8819480.1"/>
    <property type="molecule type" value="Genomic_DNA"/>
</dbReference>
<protein>
    <submittedName>
        <fullName evidence="3">NaD-binding domain 4 domain-containing protein</fullName>
    </submittedName>
</protein>
<dbReference type="Pfam" id="PF01553">
    <property type="entry name" value="Acyltransferase"/>
    <property type="match status" value="1"/>
</dbReference>
<dbReference type="PANTHER" id="PTHR12563">
    <property type="entry name" value="GLYCEROL-3-PHOSPHATE ACYLTRANSFERASE"/>
    <property type="match status" value="1"/>
</dbReference>
<proteinExistence type="predicted"/>
<dbReference type="SUPFAM" id="SSF69593">
    <property type="entry name" value="Glycerol-3-phosphate (1)-acyltransferase"/>
    <property type="match status" value="1"/>
</dbReference>
<dbReference type="Gene3D" id="3.40.50.720">
    <property type="entry name" value="NAD(P)-binding Rossmann-like Domain"/>
    <property type="match status" value="1"/>
</dbReference>
<evidence type="ECO:0000259" key="2">
    <source>
        <dbReference type="SMART" id="SM00563"/>
    </source>
</evidence>
<feature type="domain" description="Phospholipid/glycerol acyltransferase" evidence="2">
    <location>
        <begin position="356"/>
        <end position="452"/>
    </location>
</feature>
<dbReference type="InterPro" id="IPR013120">
    <property type="entry name" value="FAR_NAD-bd"/>
</dbReference>
<dbReference type="PANTHER" id="PTHR12563:SF17">
    <property type="entry name" value="DIHYDROXYACETONE PHOSPHATE ACYLTRANSFERASE"/>
    <property type="match status" value="1"/>
</dbReference>
<evidence type="ECO:0000313" key="3">
    <source>
        <dbReference type="EMBL" id="KAF8819480.1"/>
    </source>
</evidence>
<gene>
    <name evidence="3" type="ORF">IE077_000959</name>
</gene>
<comment type="caution">
    <text evidence="3">The sequence shown here is derived from an EMBL/GenBank/DDBJ whole genome shotgun (WGS) entry which is preliminary data.</text>
</comment>
<keyword evidence="4" id="KW-1185">Reference proteome</keyword>
<dbReference type="Pfam" id="PF07993">
    <property type="entry name" value="NAD_binding_4"/>
    <property type="match status" value="1"/>
</dbReference>
<evidence type="ECO:0000256" key="1">
    <source>
        <dbReference type="ARBA" id="ARBA00004184"/>
    </source>
</evidence>
<evidence type="ECO:0000313" key="4">
    <source>
        <dbReference type="Proteomes" id="UP000823046"/>
    </source>
</evidence>
<dbReference type="SMART" id="SM00563">
    <property type="entry name" value="PlsC"/>
    <property type="match status" value="1"/>
</dbReference>
<accession>A0ABQ7J695</accession>
<feature type="non-terminal residue" evidence="3">
    <location>
        <position position="452"/>
    </location>
</feature>
<comment type="subcellular location">
    <subcellularLocation>
        <location evidence="1">Endomembrane system</location>
        <topology evidence="1">Peripheral membrane protein</topology>
    </subcellularLocation>
</comment>
<name>A0ABQ7J695_9APIC</name>